<feature type="region of interest" description="Disordered" evidence="1">
    <location>
        <begin position="157"/>
        <end position="203"/>
    </location>
</feature>
<dbReference type="InterPro" id="IPR049720">
    <property type="entry name" value="EF1B_bsu/dsu"/>
</dbReference>
<dbReference type="InterPro" id="IPR036282">
    <property type="entry name" value="Glutathione-S-Trfase_C_sf"/>
</dbReference>
<dbReference type="GO" id="GO:0005829">
    <property type="term" value="C:cytosol"/>
    <property type="evidence" value="ECO:0007669"/>
    <property type="project" value="TreeGrafter"/>
</dbReference>
<name>A0AAV2T5K1_CALDB</name>
<evidence type="ECO:0000313" key="3">
    <source>
        <dbReference type="Proteomes" id="UP001497525"/>
    </source>
</evidence>
<evidence type="ECO:0000256" key="1">
    <source>
        <dbReference type="SAM" id="MobiDB-lite"/>
    </source>
</evidence>
<dbReference type="GO" id="GO:0003746">
    <property type="term" value="F:translation elongation factor activity"/>
    <property type="evidence" value="ECO:0007669"/>
    <property type="project" value="InterPro"/>
</dbReference>
<sequence length="203" mass="22025">MSVYSAYVGGGSPANEIIQERHLAREAELDRALAQAGEEIAVLKLSVGALKSEDTSNARLDPSLVDSQARGAHFNRFTVAGALADSEKLCMRFDDFKFKSGLSALNDYLLSRSYTEGYQPSQADVSIFNAFRKKPADKYDNVVRRYGHIASYGDEMKSFPGIPKSTEQLGDNQPAAEAPGQANEDEDDDIDVFGSNSGDEAEA</sequence>
<dbReference type="AlphaFoldDB" id="A0AAV2T5K1"/>
<evidence type="ECO:0000313" key="2">
    <source>
        <dbReference type="EMBL" id="CAL5131456.1"/>
    </source>
</evidence>
<dbReference type="SUPFAM" id="SSF47616">
    <property type="entry name" value="GST C-terminal domain-like"/>
    <property type="match status" value="1"/>
</dbReference>
<gene>
    <name evidence="2" type="ORF">CDAUBV1_LOCUS3880</name>
</gene>
<feature type="compositionally biased region" description="Polar residues" evidence="1">
    <location>
        <begin position="194"/>
        <end position="203"/>
    </location>
</feature>
<accession>A0AAV2T5K1</accession>
<reference evidence="2" key="1">
    <citation type="submission" date="2024-06" db="EMBL/GenBank/DDBJ databases">
        <authorList>
            <person name="Liu X."/>
            <person name="Lenzi L."/>
            <person name="Haldenby T S."/>
            <person name="Uol C."/>
        </authorList>
    </citation>
    <scope>NUCLEOTIDE SEQUENCE</scope>
</reference>
<dbReference type="PANTHER" id="PTHR11595:SF21">
    <property type="entry name" value="ELONGATION FACTOR 1-BETA"/>
    <property type="match status" value="1"/>
</dbReference>
<dbReference type="Proteomes" id="UP001497525">
    <property type="component" value="Unassembled WGS sequence"/>
</dbReference>
<dbReference type="GO" id="GO:0005085">
    <property type="term" value="F:guanyl-nucleotide exchange factor activity"/>
    <property type="evidence" value="ECO:0007669"/>
    <property type="project" value="TreeGrafter"/>
</dbReference>
<dbReference type="GO" id="GO:0005853">
    <property type="term" value="C:eukaryotic translation elongation factor 1 complex"/>
    <property type="evidence" value="ECO:0007669"/>
    <property type="project" value="InterPro"/>
</dbReference>
<dbReference type="EMBL" id="CAXLJL010000092">
    <property type="protein sequence ID" value="CAL5131456.1"/>
    <property type="molecule type" value="Genomic_DNA"/>
</dbReference>
<protein>
    <submittedName>
        <fullName evidence="2">Uncharacterized protein</fullName>
    </submittedName>
</protein>
<dbReference type="PANTHER" id="PTHR11595">
    <property type="entry name" value="EF-HAND AND COILED-COIL DOMAIN-CONTAINING FAMILY MEMBER"/>
    <property type="match status" value="1"/>
</dbReference>
<proteinExistence type="predicted"/>
<comment type="caution">
    <text evidence="2">The sequence shown here is derived from an EMBL/GenBank/DDBJ whole genome shotgun (WGS) entry which is preliminary data.</text>
</comment>
<dbReference type="Gene3D" id="1.20.1050.130">
    <property type="match status" value="1"/>
</dbReference>
<organism evidence="2 3">
    <name type="scientific">Calicophoron daubneyi</name>
    <name type="common">Rumen fluke</name>
    <name type="synonym">Paramphistomum daubneyi</name>
    <dbReference type="NCBI Taxonomy" id="300641"/>
    <lineage>
        <taxon>Eukaryota</taxon>
        <taxon>Metazoa</taxon>
        <taxon>Spiralia</taxon>
        <taxon>Lophotrochozoa</taxon>
        <taxon>Platyhelminthes</taxon>
        <taxon>Trematoda</taxon>
        <taxon>Digenea</taxon>
        <taxon>Plagiorchiida</taxon>
        <taxon>Pronocephalata</taxon>
        <taxon>Paramphistomoidea</taxon>
        <taxon>Paramphistomidae</taxon>
        <taxon>Calicophoron</taxon>
    </lineage>
</organism>